<dbReference type="STRING" id="313594.PI23P_12402"/>
<dbReference type="InterPro" id="IPR013783">
    <property type="entry name" value="Ig-like_fold"/>
</dbReference>
<name>A4C1Y3_9FLAO</name>
<evidence type="ECO:0000256" key="1">
    <source>
        <dbReference type="SAM" id="Phobius"/>
    </source>
</evidence>
<keyword evidence="2" id="KW-0732">Signal</keyword>
<dbReference type="SUPFAM" id="SSF63829">
    <property type="entry name" value="Calcium-dependent phosphotriesterase"/>
    <property type="match status" value="1"/>
</dbReference>
<feature type="chain" id="PRO_5002665796" description="HTH luxR-type domain-containing protein" evidence="2">
    <location>
        <begin position="21"/>
        <end position="958"/>
    </location>
</feature>
<dbReference type="Gene3D" id="2.130.10.10">
    <property type="entry name" value="YVTN repeat-like/Quinoprotein amine dehydrogenase"/>
    <property type="match status" value="3"/>
</dbReference>
<dbReference type="GO" id="GO:0006355">
    <property type="term" value="P:regulation of DNA-templated transcription"/>
    <property type="evidence" value="ECO:0007669"/>
    <property type="project" value="InterPro"/>
</dbReference>
<dbReference type="Gene3D" id="2.60.40.10">
    <property type="entry name" value="Immunoglobulins"/>
    <property type="match status" value="1"/>
</dbReference>
<dbReference type="Gene3D" id="1.10.10.10">
    <property type="entry name" value="Winged helix-like DNA-binding domain superfamily/Winged helix DNA-binding domain"/>
    <property type="match status" value="1"/>
</dbReference>
<keyword evidence="1" id="KW-0472">Membrane</keyword>
<evidence type="ECO:0000313" key="3">
    <source>
        <dbReference type="EMBL" id="EAR12136.1"/>
    </source>
</evidence>
<dbReference type="SUPFAM" id="SSF46894">
    <property type="entry name" value="C-terminal effector domain of the bipartite response regulators"/>
    <property type="match status" value="1"/>
</dbReference>
<dbReference type="eggNOG" id="COG2197">
    <property type="taxonomic scope" value="Bacteria"/>
</dbReference>
<dbReference type="RefSeq" id="WP_004571100.1">
    <property type="nucleotide sequence ID" value="NZ_CH724148.1"/>
</dbReference>
<dbReference type="InterPro" id="IPR015943">
    <property type="entry name" value="WD40/YVTN_repeat-like_dom_sf"/>
</dbReference>
<dbReference type="AlphaFoldDB" id="A4C1Y3"/>
<comment type="caution">
    <text evidence="3">The sequence shown here is derived from an EMBL/GenBank/DDBJ whole genome shotgun (WGS) entry which is preliminary data.</text>
</comment>
<keyword evidence="4" id="KW-1185">Reference proteome</keyword>
<feature type="signal peptide" evidence="2">
    <location>
        <begin position="1"/>
        <end position="20"/>
    </location>
</feature>
<dbReference type="OrthoDB" id="1203227at2"/>
<keyword evidence="1" id="KW-1133">Transmembrane helix</keyword>
<dbReference type="GO" id="GO:0003677">
    <property type="term" value="F:DNA binding"/>
    <property type="evidence" value="ECO:0007669"/>
    <property type="project" value="InterPro"/>
</dbReference>
<dbReference type="InterPro" id="IPR016032">
    <property type="entry name" value="Sig_transdc_resp-reg_C-effctor"/>
</dbReference>
<proteinExistence type="predicted"/>
<evidence type="ECO:0000313" key="4">
    <source>
        <dbReference type="Proteomes" id="UP000003053"/>
    </source>
</evidence>
<evidence type="ECO:0008006" key="5">
    <source>
        <dbReference type="Google" id="ProtNLM"/>
    </source>
</evidence>
<dbReference type="InterPro" id="IPR036388">
    <property type="entry name" value="WH-like_DNA-bd_sf"/>
</dbReference>
<evidence type="ECO:0000256" key="2">
    <source>
        <dbReference type="SAM" id="SignalP"/>
    </source>
</evidence>
<gene>
    <name evidence="3" type="ORF">PI23P_12402</name>
</gene>
<dbReference type="Proteomes" id="UP000003053">
    <property type="component" value="Unassembled WGS sequence"/>
</dbReference>
<dbReference type="EMBL" id="AAOG01000003">
    <property type="protein sequence ID" value="EAR12136.1"/>
    <property type="molecule type" value="Genomic_DNA"/>
</dbReference>
<keyword evidence="1" id="KW-0812">Transmembrane</keyword>
<protein>
    <recommendedName>
        <fullName evidence="5">HTH luxR-type domain-containing protein</fullName>
    </recommendedName>
</protein>
<feature type="transmembrane region" description="Helical" evidence="1">
    <location>
        <begin position="740"/>
        <end position="761"/>
    </location>
</feature>
<reference evidence="3 4" key="1">
    <citation type="submission" date="2006-02" db="EMBL/GenBank/DDBJ databases">
        <authorList>
            <person name="Murray A."/>
            <person name="Staley J."/>
            <person name="Ferriera S."/>
            <person name="Johnson J."/>
            <person name="Kravitz S."/>
            <person name="Halpern A."/>
            <person name="Remington K."/>
            <person name="Beeson K."/>
            <person name="Tran B."/>
            <person name="Rogers Y.-H."/>
            <person name="Friedman R."/>
            <person name="Venter J.C."/>
        </authorList>
    </citation>
    <scope>NUCLEOTIDE SEQUENCE [LARGE SCALE GENOMIC DNA]</scope>
    <source>
        <strain evidence="3 4">23-P</strain>
    </source>
</reference>
<organism evidence="3 4">
    <name type="scientific">Polaribacter irgensii 23-P</name>
    <dbReference type="NCBI Taxonomy" id="313594"/>
    <lineage>
        <taxon>Bacteria</taxon>
        <taxon>Pseudomonadati</taxon>
        <taxon>Bacteroidota</taxon>
        <taxon>Flavobacteriia</taxon>
        <taxon>Flavobacteriales</taxon>
        <taxon>Flavobacteriaceae</taxon>
    </lineage>
</organism>
<accession>A4C1Y3</accession>
<sequence>MKIIRKLILLYTLCFGISTASQFSEAPGKPIIINYTEEGVHNDLIAFDISQNENGIMYFATQGGLLEFDGVRWKNYAHALESDLRAVLYKDSSHIYTAGHGGFGYWTVNNFGVLEYTRLFLKLPEKKAPLLPVFSRIIEINGKIIFQSFQQIFIYNPITEALNIVNAKKGFNFLFTSKGRAFIQETGIGLFELIGNELVLLKGTENTTLHILNVFIKKDEELLVVSKNKGFWSFRAGVLAKKKWRINTVIEKHLVNDVQEFQSNKFVIGTLRKGVYIVSAQGEILIHQEKSSGLLDNTIRKVFVDNNENVWLGMENGISYLQISSNTSYLFDYEGSFGTVYTSHLDGNSLYLGTNQGLFVKDVRRPNAKINLIDNSIGQIWEIEKIDDQILVGSHEGVSVLENKQLKLLHKQGGAWVFKKHPKLKEILYVGFYSGIAVFTRKNGNWVFEKKWNDYGESSRFMAFDKFGDLWVTHPTKGYYRLSLSDDGLDLESYQFYGTSNDQVATYAYICEIDEDLVFYNPKGYFSYDRIDNSFVPQKYTAQLFKDIKGINSIVQSGNIFWYSTQKEIGYISRAGNRFSNVYHPFYSIRNKHLNDFNKFEKVNDSVFGLGINNGIVFHTVNKADIKLEKEIPAIRSIDFISKTDTVSSVLSTSEVVNIPNNNNFLKIAIALPKTPVANSYKIQYKLDGLHTMWSDWQYVSELSFPGLTPGNYSLELRSGGEGGIISDIVRKEFRIKSPWYFTKLMFVFYMILLLVAHGLYRLYFKNKNLRQICALKQIESDKRKSQEEKFKLDKLESERALFLLREENLGLEIKKKDAALASATLNNIKKNELLTDLVGDIGKIDNELLNSALYLPVKKVIKKIKNNLIDKEDWLTFQLHFNNLHAHFFEKLREKHPDLSSNEIKLSAYLKLNLSSKEIAALMHVAITSVEQGRYRLRKKINLDKDANLVNYIQDLS</sequence>
<dbReference type="HOGENOM" id="CLU_013623_0_0_10"/>